<dbReference type="EMBL" id="BRYA01000068">
    <property type="protein sequence ID" value="GMI36715.1"/>
    <property type="molecule type" value="Genomic_DNA"/>
</dbReference>
<feature type="region of interest" description="Disordered" evidence="1">
    <location>
        <begin position="83"/>
        <end position="163"/>
    </location>
</feature>
<feature type="compositionally biased region" description="Polar residues" evidence="1">
    <location>
        <begin position="138"/>
        <end position="153"/>
    </location>
</feature>
<dbReference type="AlphaFoldDB" id="A0A9W7L801"/>
<keyword evidence="3" id="KW-1185">Reference proteome</keyword>
<feature type="region of interest" description="Disordered" evidence="1">
    <location>
        <begin position="42"/>
        <end position="68"/>
    </location>
</feature>
<evidence type="ECO:0000313" key="3">
    <source>
        <dbReference type="Proteomes" id="UP001165065"/>
    </source>
</evidence>
<feature type="compositionally biased region" description="Low complexity" evidence="1">
    <location>
        <begin position="91"/>
        <end position="103"/>
    </location>
</feature>
<evidence type="ECO:0000256" key="1">
    <source>
        <dbReference type="SAM" id="MobiDB-lite"/>
    </source>
</evidence>
<reference evidence="3" key="1">
    <citation type="journal article" date="2023" name="Commun. Biol.">
        <title>Genome analysis of Parmales, the sister group of diatoms, reveals the evolutionary specialization of diatoms from phago-mixotrophs to photoautotrophs.</title>
        <authorList>
            <person name="Ban H."/>
            <person name="Sato S."/>
            <person name="Yoshikawa S."/>
            <person name="Yamada K."/>
            <person name="Nakamura Y."/>
            <person name="Ichinomiya M."/>
            <person name="Sato N."/>
            <person name="Blanc-Mathieu R."/>
            <person name="Endo H."/>
            <person name="Kuwata A."/>
            <person name="Ogata H."/>
        </authorList>
    </citation>
    <scope>NUCLEOTIDE SEQUENCE [LARGE SCALE GENOMIC DNA]</scope>
</reference>
<proteinExistence type="predicted"/>
<comment type="caution">
    <text evidence="2">The sequence shown here is derived from an EMBL/GenBank/DDBJ whole genome shotgun (WGS) entry which is preliminary data.</text>
</comment>
<protein>
    <submittedName>
        <fullName evidence="2">Uncharacterized protein</fullName>
    </submittedName>
</protein>
<name>A0A9W7L801_9STRA</name>
<dbReference type="OrthoDB" id="10401156at2759"/>
<evidence type="ECO:0000313" key="2">
    <source>
        <dbReference type="EMBL" id="GMI36715.1"/>
    </source>
</evidence>
<dbReference type="Proteomes" id="UP001165065">
    <property type="component" value="Unassembled WGS sequence"/>
</dbReference>
<sequence length="216" mass="22736">MSNGRSTLAQTVREALVLFRSGSLTKVKATSLYNKALLHEQAARDSTPVKKTSLSRGSSREIPPARPAVDVQAAALRLSESKAATRRLKSKAAPAKSVAKNPAQAPSSTKSPKKSRANSDPEEYRPPGSSKRRKTSLDEGSSEVTPVTVSRSAGRQARKSEKATELAFGVGDSIIVTRGGIEVSGVIMTVDDSSGKVDIELDSGEQLFGIAAGELC</sequence>
<gene>
    <name evidence="2" type="ORF">TrCOL_g6263</name>
</gene>
<accession>A0A9W7L801</accession>
<organism evidence="2 3">
    <name type="scientific">Triparma columacea</name>
    <dbReference type="NCBI Taxonomy" id="722753"/>
    <lineage>
        <taxon>Eukaryota</taxon>
        <taxon>Sar</taxon>
        <taxon>Stramenopiles</taxon>
        <taxon>Ochrophyta</taxon>
        <taxon>Bolidophyceae</taxon>
        <taxon>Parmales</taxon>
        <taxon>Triparmaceae</taxon>
        <taxon>Triparma</taxon>
    </lineage>
</organism>